<dbReference type="Pfam" id="PF03960">
    <property type="entry name" value="ArsC"/>
    <property type="match status" value="1"/>
</dbReference>
<dbReference type="InterPro" id="IPR006504">
    <property type="entry name" value="Tscrpt_reg_Spx/MgsR"/>
</dbReference>
<evidence type="ECO:0000313" key="4">
    <source>
        <dbReference type="EMBL" id="GKS82395.1"/>
    </source>
</evidence>
<reference evidence="4" key="1">
    <citation type="journal article" date="2022" name="Int. J. Syst. Evol. Microbiol.">
        <title>A novel species of lactic acid bacteria, Ligilactobacillus pabuli sp. nov., isolated from alfalfa silage.</title>
        <authorList>
            <person name="Tohno M."/>
            <person name="Tanizawa Y."/>
            <person name="Sawada H."/>
            <person name="Sakamoto M."/>
            <person name="Ohkuma M."/>
            <person name="Kobayashi H."/>
        </authorList>
    </citation>
    <scope>NUCLEOTIDE SEQUENCE</scope>
    <source>
        <strain evidence="4">AF129</strain>
    </source>
</reference>
<gene>
    <name evidence="4" type="ORF">LPAF129_20810</name>
</gene>
<evidence type="ECO:0000256" key="1">
    <source>
        <dbReference type="ARBA" id="ARBA00023157"/>
    </source>
</evidence>
<dbReference type="InterPro" id="IPR036249">
    <property type="entry name" value="Thioredoxin-like_sf"/>
</dbReference>
<organism evidence="4 5">
    <name type="scientific">Ligilactobacillus pabuli</name>
    <dbReference type="NCBI Taxonomy" id="2886039"/>
    <lineage>
        <taxon>Bacteria</taxon>
        <taxon>Bacillati</taxon>
        <taxon>Bacillota</taxon>
        <taxon>Bacilli</taxon>
        <taxon>Lactobacillales</taxon>
        <taxon>Lactobacillaceae</taxon>
        <taxon>Ligilactobacillus</taxon>
    </lineage>
</organism>
<dbReference type="PANTHER" id="PTHR30041">
    <property type="entry name" value="ARSENATE REDUCTASE"/>
    <property type="match status" value="1"/>
</dbReference>
<keyword evidence="5" id="KW-1185">Reference proteome</keyword>
<dbReference type="PROSITE" id="PS51354">
    <property type="entry name" value="GLUTAREDOXIN_2"/>
    <property type="match status" value="1"/>
</dbReference>
<dbReference type="NCBIfam" id="TIGR01617">
    <property type="entry name" value="arsC_related"/>
    <property type="match status" value="1"/>
</dbReference>
<dbReference type="PROSITE" id="PS51353">
    <property type="entry name" value="ARSC"/>
    <property type="match status" value="1"/>
</dbReference>
<proteinExistence type="inferred from homology"/>
<dbReference type="EMBL" id="BQXH01000031">
    <property type="protein sequence ID" value="GKS82395.1"/>
    <property type="molecule type" value="Genomic_DNA"/>
</dbReference>
<evidence type="ECO:0000256" key="3">
    <source>
        <dbReference type="PROSITE-ProRule" id="PRU01282"/>
    </source>
</evidence>
<sequence>MKMFYCYSKCSTCKKAKKWLDEHDVQYDSQDLVEVPPARADLLQWLNNSSQPLRYFFNTSGQHYRQQNLKEKLPTMTNEEAADLLSQDGKLIKRPLMVDGDHLTCGFKEAVYEENWLDQD</sequence>
<evidence type="ECO:0000256" key="2">
    <source>
        <dbReference type="ARBA" id="ARBA00023284"/>
    </source>
</evidence>
<dbReference type="Proteomes" id="UP001055149">
    <property type="component" value="Unassembled WGS sequence"/>
</dbReference>
<dbReference type="CDD" id="cd03036">
    <property type="entry name" value="ArsC_like"/>
    <property type="match status" value="1"/>
</dbReference>
<evidence type="ECO:0000313" key="5">
    <source>
        <dbReference type="Proteomes" id="UP001055149"/>
    </source>
</evidence>
<keyword evidence="2" id="KW-0676">Redox-active center</keyword>
<accession>A0ABQ5JPD8</accession>
<comment type="caution">
    <text evidence="4">The sequence shown here is derived from an EMBL/GenBank/DDBJ whole genome shotgun (WGS) entry which is preliminary data.</text>
</comment>
<dbReference type="SUPFAM" id="SSF52833">
    <property type="entry name" value="Thioredoxin-like"/>
    <property type="match status" value="1"/>
</dbReference>
<dbReference type="InterPro" id="IPR006660">
    <property type="entry name" value="Arsenate_reductase-like"/>
</dbReference>
<dbReference type="RefSeq" id="WP_244056981.1">
    <property type="nucleotide sequence ID" value="NZ_BQXH01000031.1"/>
</dbReference>
<keyword evidence="1" id="KW-1015">Disulfide bond</keyword>
<name>A0ABQ5JPD8_9LACO</name>
<dbReference type="PANTHER" id="PTHR30041:SF8">
    <property type="entry name" value="PROTEIN YFFB"/>
    <property type="match status" value="1"/>
</dbReference>
<dbReference type="Gene3D" id="3.40.30.10">
    <property type="entry name" value="Glutaredoxin"/>
    <property type="match status" value="1"/>
</dbReference>
<comment type="similarity">
    <text evidence="3">Belongs to the ArsC family.</text>
</comment>
<protein>
    <submittedName>
        <fullName evidence="4">Arsenate reductase</fullName>
    </submittedName>
</protein>